<protein>
    <submittedName>
        <fullName evidence="1">Uncharacterized protein</fullName>
    </submittedName>
</protein>
<dbReference type="EMBL" id="CP104377">
    <property type="protein sequence ID" value="UXC17376.1"/>
    <property type="molecule type" value="Genomic_DNA"/>
</dbReference>
<dbReference type="RefSeq" id="WP_116925416.1">
    <property type="nucleotide sequence ID" value="NZ_CP104377.1"/>
</dbReference>
<evidence type="ECO:0000313" key="1">
    <source>
        <dbReference type="EMBL" id="UXC17376.1"/>
    </source>
</evidence>
<evidence type="ECO:0000313" key="2">
    <source>
        <dbReference type="Proteomes" id="UP001058290"/>
    </source>
</evidence>
<proteinExistence type="predicted"/>
<keyword evidence="2" id="KW-1185">Reference proteome</keyword>
<dbReference type="Proteomes" id="UP001058290">
    <property type="component" value="Chromosome"/>
</dbReference>
<name>A0ABY5ZV74_9BURK</name>
<accession>A0ABY5ZV74</accession>
<reference evidence="1" key="1">
    <citation type="submission" date="2022-09" db="EMBL/GenBank/DDBJ databases">
        <title>Bacterial diversity in gut of crayfish and pufferfish.</title>
        <authorList>
            <person name="Huang Y."/>
        </authorList>
    </citation>
    <scope>NUCLEOTIDE SEQUENCE</scope>
    <source>
        <strain evidence="1">PR12</strain>
    </source>
</reference>
<organism evidence="1 2">
    <name type="scientific">Comamonas squillarum</name>
    <dbReference type="NCBI Taxonomy" id="2977320"/>
    <lineage>
        <taxon>Bacteria</taxon>
        <taxon>Pseudomonadati</taxon>
        <taxon>Pseudomonadota</taxon>
        <taxon>Betaproteobacteria</taxon>
        <taxon>Burkholderiales</taxon>
        <taxon>Comamonadaceae</taxon>
        <taxon>Comamonas</taxon>
    </lineage>
</organism>
<sequence length="100" mass="10492">MNDSERLAIAAHLHVALRRKTGRVTDTEWMASDTAYGQAMARFALSHALANQDAELERLAQRFAASLPGAPAPAAPAPASDPAAPQGLVASAKRYVGGLR</sequence>
<gene>
    <name evidence="1" type="ORF">N4T19_16925</name>
</gene>